<accession>A0ABQ4SZD6</accession>
<keyword evidence="1" id="KW-0812">Transmembrane</keyword>
<evidence type="ECO:0000313" key="2">
    <source>
        <dbReference type="EMBL" id="GJE07843.1"/>
    </source>
</evidence>
<reference evidence="2" key="1">
    <citation type="journal article" date="2021" name="Front. Microbiol.">
        <title>Comprehensive Comparative Genomics and Phenotyping of Methylobacterium Species.</title>
        <authorList>
            <person name="Alessa O."/>
            <person name="Ogura Y."/>
            <person name="Fujitani Y."/>
            <person name="Takami H."/>
            <person name="Hayashi T."/>
            <person name="Sahin N."/>
            <person name="Tani A."/>
        </authorList>
    </citation>
    <scope>NUCLEOTIDE SEQUENCE</scope>
    <source>
        <strain evidence="2">LMG 23639</strain>
    </source>
</reference>
<evidence type="ECO:0000256" key="1">
    <source>
        <dbReference type="SAM" id="Phobius"/>
    </source>
</evidence>
<feature type="transmembrane region" description="Helical" evidence="1">
    <location>
        <begin position="37"/>
        <end position="55"/>
    </location>
</feature>
<organism evidence="2 3">
    <name type="scientific">Methylobacterium jeotgali</name>
    <dbReference type="NCBI Taxonomy" id="381630"/>
    <lineage>
        <taxon>Bacteria</taxon>
        <taxon>Pseudomonadati</taxon>
        <taxon>Pseudomonadota</taxon>
        <taxon>Alphaproteobacteria</taxon>
        <taxon>Hyphomicrobiales</taxon>
        <taxon>Methylobacteriaceae</taxon>
        <taxon>Methylobacterium</taxon>
    </lineage>
</organism>
<evidence type="ECO:0000313" key="3">
    <source>
        <dbReference type="Proteomes" id="UP001055102"/>
    </source>
</evidence>
<keyword evidence="3" id="KW-1185">Reference proteome</keyword>
<proteinExistence type="predicted"/>
<dbReference type="Proteomes" id="UP001055102">
    <property type="component" value="Unassembled WGS sequence"/>
</dbReference>
<gene>
    <name evidence="2" type="ORF">AOPFMNJM_3175</name>
</gene>
<reference evidence="2" key="2">
    <citation type="submission" date="2021-08" db="EMBL/GenBank/DDBJ databases">
        <authorList>
            <person name="Tani A."/>
            <person name="Ola A."/>
            <person name="Ogura Y."/>
            <person name="Katsura K."/>
            <person name="Hayashi T."/>
        </authorList>
    </citation>
    <scope>NUCLEOTIDE SEQUENCE</scope>
    <source>
        <strain evidence="2">LMG 23639</strain>
    </source>
</reference>
<name>A0ABQ4SZD6_9HYPH</name>
<protein>
    <submittedName>
        <fullName evidence="2">Uncharacterized protein</fullName>
    </submittedName>
</protein>
<sequence length="56" mass="5880">MTIPATAIMAVAAAHAQLAYRALLAGHEPARCRHAGASFFTALAAFYVLVVGWLLP</sequence>
<keyword evidence="1" id="KW-0472">Membrane</keyword>
<comment type="caution">
    <text evidence="2">The sequence shown here is derived from an EMBL/GenBank/DDBJ whole genome shotgun (WGS) entry which is preliminary data.</text>
</comment>
<keyword evidence="1" id="KW-1133">Transmembrane helix</keyword>
<dbReference type="RefSeq" id="WP_238277218.1">
    <property type="nucleotide sequence ID" value="NZ_BPQR01000056.1"/>
</dbReference>
<dbReference type="EMBL" id="BPQR01000056">
    <property type="protein sequence ID" value="GJE07843.1"/>
    <property type="molecule type" value="Genomic_DNA"/>
</dbReference>